<organism evidence="3 4">
    <name type="scientific">Mucor circinelloides f. circinelloides (strain 1006PhL)</name>
    <name type="common">Mucormycosis agent</name>
    <name type="synonym">Calyptromyces circinelloides</name>
    <dbReference type="NCBI Taxonomy" id="1220926"/>
    <lineage>
        <taxon>Eukaryota</taxon>
        <taxon>Fungi</taxon>
        <taxon>Fungi incertae sedis</taxon>
        <taxon>Mucoromycota</taxon>
        <taxon>Mucoromycotina</taxon>
        <taxon>Mucoromycetes</taxon>
        <taxon>Mucorales</taxon>
        <taxon>Mucorineae</taxon>
        <taxon>Mucoraceae</taxon>
        <taxon>Mucor</taxon>
    </lineage>
</organism>
<feature type="coiled-coil region" evidence="1">
    <location>
        <begin position="386"/>
        <end position="470"/>
    </location>
</feature>
<dbReference type="InParanoid" id="S2J817"/>
<reference evidence="4" key="1">
    <citation type="submission" date="2013-05" db="EMBL/GenBank/DDBJ databases">
        <title>The Genome sequence of Mucor circinelloides f. circinelloides 1006PhL.</title>
        <authorList>
            <consortium name="The Broad Institute Genomics Platform"/>
            <person name="Cuomo C."/>
            <person name="Earl A."/>
            <person name="Findley K."/>
            <person name="Lee S.C."/>
            <person name="Walker B."/>
            <person name="Young S."/>
            <person name="Zeng Q."/>
            <person name="Gargeya S."/>
            <person name="Fitzgerald M."/>
            <person name="Haas B."/>
            <person name="Abouelleil A."/>
            <person name="Allen A.W."/>
            <person name="Alvarado L."/>
            <person name="Arachchi H.M."/>
            <person name="Berlin A.M."/>
            <person name="Chapman S.B."/>
            <person name="Gainer-Dewar J."/>
            <person name="Goldberg J."/>
            <person name="Griggs A."/>
            <person name="Gujja S."/>
            <person name="Hansen M."/>
            <person name="Howarth C."/>
            <person name="Imamovic A."/>
            <person name="Ireland A."/>
            <person name="Larimer J."/>
            <person name="McCowan C."/>
            <person name="Murphy C."/>
            <person name="Pearson M."/>
            <person name="Poon T.W."/>
            <person name="Priest M."/>
            <person name="Roberts A."/>
            <person name="Saif S."/>
            <person name="Shea T."/>
            <person name="Sisk P."/>
            <person name="Sykes S."/>
            <person name="Wortman J."/>
            <person name="Nusbaum C."/>
            <person name="Birren B."/>
        </authorList>
    </citation>
    <scope>NUCLEOTIDE SEQUENCE [LARGE SCALE GENOMIC DNA]</scope>
    <source>
        <strain evidence="4">1006PhL</strain>
    </source>
</reference>
<feature type="compositionally biased region" description="Polar residues" evidence="2">
    <location>
        <begin position="93"/>
        <end position="104"/>
    </location>
</feature>
<dbReference type="EMBL" id="KE124037">
    <property type="protein sequence ID" value="EPB84507.1"/>
    <property type="molecule type" value="Genomic_DNA"/>
</dbReference>
<dbReference type="VEuPathDB" id="FungiDB:HMPREF1544_08743"/>
<gene>
    <name evidence="3" type="ORF">HMPREF1544_08743</name>
</gene>
<feature type="compositionally biased region" description="Polar residues" evidence="2">
    <location>
        <begin position="114"/>
        <end position="124"/>
    </location>
</feature>
<feature type="compositionally biased region" description="Polar residues" evidence="2">
    <location>
        <begin position="49"/>
        <end position="72"/>
    </location>
</feature>
<evidence type="ECO:0000256" key="2">
    <source>
        <dbReference type="SAM" id="MobiDB-lite"/>
    </source>
</evidence>
<feature type="coiled-coil region" evidence="1">
    <location>
        <begin position="162"/>
        <end position="214"/>
    </location>
</feature>
<feature type="coiled-coil region" evidence="1">
    <location>
        <begin position="262"/>
        <end position="359"/>
    </location>
</feature>
<feature type="coiled-coil region" evidence="1">
    <location>
        <begin position="638"/>
        <end position="672"/>
    </location>
</feature>
<evidence type="ECO:0000256" key="1">
    <source>
        <dbReference type="SAM" id="Coils"/>
    </source>
</evidence>
<evidence type="ECO:0000313" key="3">
    <source>
        <dbReference type="EMBL" id="EPB84507.1"/>
    </source>
</evidence>
<dbReference type="STRING" id="1220926.S2J817"/>
<feature type="region of interest" description="Disordered" evidence="2">
    <location>
        <begin position="1"/>
        <end position="152"/>
    </location>
</feature>
<dbReference type="eggNOG" id="ENOG502T9TF">
    <property type="taxonomic scope" value="Eukaryota"/>
</dbReference>
<feature type="compositionally biased region" description="Low complexity" evidence="2">
    <location>
        <begin position="129"/>
        <end position="141"/>
    </location>
</feature>
<feature type="region of interest" description="Disordered" evidence="2">
    <location>
        <begin position="472"/>
        <end position="499"/>
    </location>
</feature>
<protein>
    <submittedName>
        <fullName evidence="3">Uncharacterized protein</fullName>
    </submittedName>
</protein>
<feature type="coiled-coil region" evidence="1">
    <location>
        <begin position="502"/>
        <end position="558"/>
    </location>
</feature>
<evidence type="ECO:0000313" key="4">
    <source>
        <dbReference type="Proteomes" id="UP000014254"/>
    </source>
</evidence>
<sequence>MSDKPVARKPSVNKRKSLLSELGINAGGATPGSATAATKTTTSPPSTLGRKTSINNKPTSPSVSRTRNLTSSPSPPTATRKKVAPSSIKVDRTTNVNAAANSPTSPNPKRRSSIVPTTSNTRASMSPLARRASVNVSNSSSGPSMSNKRLSTPAGLESLAEVQTIKEQLVEKDKEIQSLKENELKLKIQTQEEISSLETQLQALQNELKSNAEKTISDDDNERIKEAEDRLGKLHKLEMDQLLEEQDKKLDAELAALRVELNQEYDAKIQHVHAEYAKKQEQSNKDHELALLAQKEDFIQKLNNEKELHEAYKKEQESTVSTLKQQIQDLQEAQTNSHMRKIQNELDSTTAALEEFKRQSQHTTEALEKRYREEIRQLQNGSDDTAQAWLEKTRSAQQELDQLHDQIQNKDQLHAQAMDALKQTHAQEIDQLSEACENKETQIEEQSSQIEDLLYQVETLQNSLEAATVRLEHTAKSTPTTSSNRDDINDSATPHQPIKNMHQDCLDRLEVKQKELEDLKTRLAEIKETHENQMNRMAQEKANALQELRKKVTSLEQKLAATTPPSSPTRPNSTVVVGNGMLDEERLIRIAEQHRQELKTMHEQYQIVVDTKDRELEDYAYRVKALVAAKQKDIEKLQVETNNTIDKYERDIEGYEAKIVEYERECSKLQDRVTHWETISNNNNALLQDMKRGCTVHVDENAQLIRLVNQLQSEIHRS</sequence>
<keyword evidence="1" id="KW-0175">Coiled coil</keyword>
<accession>S2J817</accession>
<dbReference type="AlphaFoldDB" id="S2J817"/>
<proteinExistence type="predicted"/>
<feature type="compositionally biased region" description="Low complexity" evidence="2">
    <location>
        <begin position="31"/>
        <end position="47"/>
    </location>
</feature>
<name>S2J817_MUCC1</name>
<dbReference type="OrthoDB" id="2289094at2759"/>
<keyword evidence="4" id="KW-1185">Reference proteome</keyword>
<dbReference type="Proteomes" id="UP000014254">
    <property type="component" value="Unassembled WGS sequence"/>
</dbReference>
<dbReference type="OMA" id="MHNNDTT"/>